<accession>A0ABN2NAC0</accession>
<evidence type="ECO:0000313" key="2">
    <source>
        <dbReference type="Proteomes" id="UP001500449"/>
    </source>
</evidence>
<sequence length="68" mass="7647">MRAPHRAGEQGRRHTRAPGTAWATPLYCVVVIDVLSRSVGWPIDDNVRTELVVDALGMAILRRQPERQ</sequence>
<comment type="caution">
    <text evidence="1">The sequence shown here is derived from an EMBL/GenBank/DDBJ whole genome shotgun (WGS) entry which is preliminary data.</text>
</comment>
<gene>
    <name evidence="1" type="ORF">GCM10009836_45490</name>
</gene>
<reference evidence="1 2" key="1">
    <citation type="journal article" date="2019" name="Int. J. Syst. Evol. Microbiol.">
        <title>The Global Catalogue of Microorganisms (GCM) 10K type strain sequencing project: providing services to taxonomists for standard genome sequencing and annotation.</title>
        <authorList>
            <consortium name="The Broad Institute Genomics Platform"/>
            <consortium name="The Broad Institute Genome Sequencing Center for Infectious Disease"/>
            <person name="Wu L."/>
            <person name="Ma J."/>
        </authorList>
    </citation>
    <scope>NUCLEOTIDE SEQUENCE [LARGE SCALE GENOMIC DNA]</scope>
    <source>
        <strain evidence="1 2">JCM 16009</strain>
    </source>
</reference>
<dbReference type="Proteomes" id="UP001500449">
    <property type="component" value="Unassembled WGS sequence"/>
</dbReference>
<evidence type="ECO:0000313" key="1">
    <source>
        <dbReference type="EMBL" id="GAA1860244.1"/>
    </source>
</evidence>
<evidence type="ECO:0008006" key="3">
    <source>
        <dbReference type="Google" id="ProtNLM"/>
    </source>
</evidence>
<organism evidence="1 2">
    <name type="scientific">Pseudonocardia ailaonensis</name>
    <dbReference type="NCBI Taxonomy" id="367279"/>
    <lineage>
        <taxon>Bacteria</taxon>
        <taxon>Bacillati</taxon>
        <taxon>Actinomycetota</taxon>
        <taxon>Actinomycetes</taxon>
        <taxon>Pseudonocardiales</taxon>
        <taxon>Pseudonocardiaceae</taxon>
        <taxon>Pseudonocardia</taxon>
    </lineage>
</organism>
<keyword evidence="2" id="KW-1185">Reference proteome</keyword>
<name>A0ABN2NAC0_9PSEU</name>
<dbReference type="EMBL" id="BAAAQK010000018">
    <property type="protein sequence ID" value="GAA1860244.1"/>
    <property type="molecule type" value="Genomic_DNA"/>
</dbReference>
<proteinExistence type="predicted"/>
<protein>
    <recommendedName>
        <fullName evidence="3">Integrase catalytic domain-containing protein</fullName>
    </recommendedName>
</protein>